<dbReference type="eggNOG" id="COG1680">
    <property type="taxonomic scope" value="Bacteria"/>
</dbReference>
<reference evidence="5 6" key="1">
    <citation type="journal article" date="2014" name="Genome Announc.">
        <title>Genome Sequence and Methylome of Soil Bacterium Gemmatirosa kalamazoonensis KBS708T, a Member of the Rarely Cultivated Gemmatimonadetes Phylum.</title>
        <authorList>
            <person name="Debruyn J.M."/>
            <person name="Radosevich M."/>
            <person name="Wommack K.E."/>
            <person name="Polson S.W."/>
            <person name="Hauser L.J."/>
            <person name="Fawaz M.N."/>
            <person name="Korlach J."/>
            <person name="Tsai Y.C."/>
        </authorList>
    </citation>
    <scope>NUCLEOTIDE SEQUENCE [LARGE SCALE GENOMIC DNA]</scope>
    <source>
        <strain evidence="5 6">KBS708</strain>
        <plasmid evidence="6">Plasmid 2</plasmid>
    </source>
</reference>
<dbReference type="Gene3D" id="3.40.710.10">
    <property type="entry name" value="DD-peptidase/beta-lactamase superfamily"/>
    <property type="match status" value="1"/>
</dbReference>
<feature type="signal peptide" evidence="3">
    <location>
        <begin position="1"/>
        <end position="24"/>
    </location>
</feature>
<dbReference type="SUPFAM" id="SSF56601">
    <property type="entry name" value="beta-lactamase/transpeptidase-like"/>
    <property type="match status" value="1"/>
</dbReference>
<evidence type="ECO:0000256" key="2">
    <source>
        <dbReference type="ARBA" id="ARBA00023136"/>
    </source>
</evidence>
<dbReference type="OrthoDB" id="9793489at2"/>
<organism evidence="5 6">
    <name type="scientific">Gemmatirosa kalamazoonensis</name>
    <dbReference type="NCBI Taxonomy" id="861299"/>
    <lineage>
        <taxon>Bacteria</taxon>
        <taxon>Pseudomonadati</taxon>
        <taxon>Gemmatimonadota</taxon>
        <taxon>Gemmatimonadia</taxon>
        <taxon>Gemmatimonadales</taxon>
        <taxon>Gemmatimonadaceae</taxon>
        <taxon>Gemmatirosa</taxon>
    </lineage>
</organism>
<dbReference type="GO" id="GO:0016020">
    <property type="term" value="C:membrane"/>
    <property type="evidence" value="ECO:0007669"/>
    <property type="project" value="UniProtKB-SubCell"/>
</dbReference>
<protein>
    <submittedName>
        <fullName evidence="5">Beta-lactamase</fullName>
    </submittedName>
</protein>
<keyword evidence="3" id="KW-0732">Signal</keyword>
<evidence type="ECO:0000313" key="5">
    <source>
        <dbReference type="EMBL" id="AHG93328.1"/>
    </source>
</evidence>
<keyword evidence="6" id="KW-1185">Reference proteome</keyword>
<feature type="chain" id="PRO_5004795437" evidence="3">
    <location>
        <begin position="25"/>
        <end position="340"/>
    </location>
</feature>
<dbReference type="PANTHER" id="PTHR46825">
    <property type="entry name" value="D-ALANYL-D-ALANINE-CARBOXYPEPTIDASE/ENDOPEPTIDASE AMPH"/>
    <property type="match status" value="1"/>
</dbReference>
<dbReference type="RefSeq" id="WP_025414634.1">
    <property type="nucleotide sequence ID" value="NZ_CP007130.1"/>
</dbReference>
<dbReference type="Pfam" id="PF00144">
    <property type="entry name" value="Beta-lactamase"/>
    <property type="match status" value="1"/>
</dbReference>
<accession>W0RUR7</accession>
<gene>
    <name evidence="5" type="ORF">J421_5793</name>
</gene>
<dbReference type="InterPro" id="IPR050491">
    <property type="entry name" value="AmpC-like"/>
</dbReference>
<geneLocation type="plasmid" evidence="5 6">
    <name>2</name>
</geneLocation>
<evidence type="ECO:0000256" key="3">
    <source>
        <dbReference type="SAM" id="SignalP"/>
    </source>
</evidence>
<keyword evidence="5" id="KW-0614">Plasmid</keyword>
<feature type="domain" description="Beta-lactamase-related" evidence="4">
    <location>
        <begin position="45"/>
        <end position="284"/>
    </location>
</feature>
<dbReference type="PATRIC" id="fig|861299.3.peg.5840"/>
<evidence type="ECO:0000313" key="6">
    <source>
        <dbReference type="Proteomes" id="UP000019151"/>
    </source>
</evidence>
<dbReference type="InterPro" id="IPR001466">
    <property type="entry name" value="Beta-lactam-related"/>
</dbReference>
<dbReference type="HOGENOM" id="CLU_020027_0_3_0"/>
<dbReference type="InParanoid" id="W0RUR7"/>
<evidence type="ECO:0000259" key="4">
    <source>
        <dbReference type="Pfam" id="PF00144"/>
    </source>
</evidence>
<proteinExistence type="predicted"/>
<dbReference type="PANTHER" id="PTHR46825:SF11">
    <property type="entry name" value="PENICILLIN-BINDING PROTEIN 4"/>
    <property type="match status" value="1"/>
</dbReference>
<comment type="subcellular location">
    <subcellularLocation>
        <location evidence="1">Membrane</location>
    </subcellularLocation>
</comment>
<dbReference type="Proteomes" id="UP000019151">
    <property type="component" value="Plasmid 2"/>
</dbReference>
<evidence type="ECO:0000256" key="1">
    <source>
        <dbReference type="ARBA" id="ARBA00004370"/>
    </source>
</evidence>
<dbReference type="AlphaFoldDB" id="W0RUR7"/>
<keyword evidence="2" id="KW-0472">Membrane</keyword>
<name>W0RUR7_9BACT</name>
<sequence length="340" mass="36036">MLRRSARVALSLLACVPAAGRAQAIDEATLVSRLGTTLDSVAASGAFSGVVVLAKGETPVFQRAYGFADRERRVPNDLDTHFNIGSLNKNFTGTAIAQLAAAGKLDLDAPIARYWPDYPNADVARRVTIGELLAMRSGIGGDIFRAPPGGSRHDVRHNRDYVPLFAREPLEFDPGTRQRYSNAGFVVLGALVERVSGEDYYDYVREHVFRPAGMTQTASWSVDSLPPNTAIGYTRQIDYDGDGVTTLHPNAALLPGRGSAAGGGYSTAADLLRYLSAVASGRLPRGVRIPAGGAPGVNVAMDGALPDGYRIVVLANLDPPAAQDIAGLVRGWLGAHDQGR</sequence>
<dbReference type="InterPro" id="IPR012338">
    <property type="entry name" value="Beta-lactam/transpept-like"/>
</dbReference>
<dbReference type="EMBL" id="CP007130">
    <property type="protein sequence ID" value="AHG93328.1"/>
    <property type="molecule type" value="Genomic_DNA"/>
</dbReference>
<dbReference type="KEGG" id="gba:J421_5793"/>